<name>A0A543FHW9_9NOCA</name>
<keyword evidence="1" id="KW-0472">Membrane</keyword>
<dbReference type="Proteomes" id="UP000316331">
    <property type="component" value="Unassembled WGS sequence"/>
</dbReference>
<evidence type="ECO:0000256" key="1">
    <source>
        <dbReference type="SAM" id="Phobius"/>
    </source>
</evidence>
<proteinExistence type="predicted"/>
<keyword evidence="1" id="KW-1133">Transmembrane helix</keyword>
<evidence type="ECO:0000313" key="2">
    <source>
        <dbReference type="EMBL" id="TQM33304.1"/>
    </source>
</evidence>
<protein>
    <submittedName>
        <fullName evidence="2">Uncharacterized protein</fullName>
    </submittedName>
</protein>
<dbReference type="PANTHER" id="PTHR42305:SF1">
    <property type="entry name" value="MEMBRANE PROTEIN RV1733C-RELATED"/>
    <property type="match status" value="1"/>
</dbReference>
<dbReference type="EMBL" id="VFPG01000001">
    <property type="protein sequence ID" value="TQM33304.1"/>
    <property type="molecule type" value="Genomic_DNA"/>
</dbReference>
<keyword evidence="3" id="KW-1185">Reference proteome</keyword>
<sequence length="200" mass="21916">MTEERPVGSAGIVRRTCRRMGLDRNPMRRREDRLQSGVGMLLTLLFLVVVPLVAIGIGGRVYETESRVVESRIAELRRVDATVVEVGKAPLYAPITPARVSWVDDAGVTRVEDYRSSTLVKPGAAVSIWLDRDGRVVEPPSETRALSRAVLLSSAVAGAVLVCFVTGYCLLRASLDRRRARLWETEWATAGLTWGGRGAV</sequence>
<dbReference type="OrthoDB" id="4542680at2"/>
<feature type="transmembrane region" description="Helical" evidence="1">
    <location>
        <begin position="149"/>
        <end position="171"/>
    </location>
</feature>
<dbReference type="AlphaFoldDB" id="A0A543FHW9"/>
<organism evidence="2 3">
    <name type="scientific">Nocardia bhagyanarayanae</name>
    <dbReference type="NCBI Taxonomy" id="1215925"/>
    <lineage>
        <taxon>Bacteria</taxon>
        <taxon>Bacillati</taxon>
        <taxon>Actinomycetota</taxon>
        <taxon>Actinomycetes</taxon>
        <taxon>Mycobacteriales</taxon>
        <taxon>Nocardiaceae</taxon>
        <taxon>Nocardia</taxon>
    </lineage>
</organism>
<dbReference type="PANTHER" id="PTHR42305">
    <property type="entry name" value="MEMBRANE PROTEIN RV1733C-RELATED"/>
    <property type="match status" value="1"/>
</dbReference>
<feature type="transmembrane region" description="Helical" evidence="1">
    <location>
        <begin position="37"/>
        <end position="57"/>
    </location>
</feature>
<accession>A0A543FHW9</accession>
<gene>
    <name evidence="2" type="ORF">FB390_5027</name>
</gene>
<dbReference type="InterPro" id="IPR039708">
    <property type="entry name" value="MT1774/Rv1733c-like"/>
</dbReference>
<keyword evidence="1" id="KW-0812">Transmembrane</keyword>
<comment type="caution">
    <text evidence="2">The sequence shown here is derived from an EMBL/GenBank/DDBJ whole genome shotgun (WGS) entry which is preliminary data.</text>
</comment>
<reference evidence="2 3" key="1">
    <citation type="submission" date="2019-06" db="EMBL/GenBank/DDBJ databases">
        <title>Sequencing the genomes of 1000 actinobacteria strains.</title>
        <authorList>
            <person name="Klenk H.-P."/>
        </authorList>
    </citation>
    <scope>NUCLEOTIDE SEQUENCE [LARGE SCALE GENOMIC DNA]</scope>
    <source>
        <strain evidence="2 3">DSM 103495</strain>
    </source>
</reference>
<evidence type="ECO:0000313" key="3">
    <source>
        <dbReference type="Proteomes" id="UP000316331"/>
    </source>
</evidence>
<dbReference type="RefSeq" id="WP_141811091.1">
    <property type="nucleotide sequence ID" value="NZ_VFPG01000001.1"/>
</dbReference>